<protein>
    <submittedName>
        <fullName evidence="1">Uncharacterized protein</fullName>
    </submittedName>
</protein>
<proteinExistence type="predicted"/>
<dbReference type="AlphaFoldDB" id="A0A1E5XQ21"/>
<dbReference type="EMBL" id="LAJE02000191">
    <property type="protein sequence ID" value="OEO30688.1"/>
    <property type="molecule type" value="Genomic_DNA"/>
</dbReference>
<name>A0A1E5XQ21_9HYPH</name>
<sequence>MNLDTSIYRMAFREADTLGVAQVLVAKKRADLEHQMLLKQINEGSASTGADLERALTDMEERSDAFVGRIIDRTA</sequence>
<dbReference type="OrthoDB" id="7950472at2"/>
<keyword evidence="2" id="KW-1185">Reference proteome</keyword>
<gene>
    <name evidence="1" type="ORF">VW23_020050</name>
</gene>
<comment type="caution">
    <text evidence="1">The sequence shown here is derived from an EMBL/GenBank/DDBJ whole genome shotgun (WGS) entry which is preliminary data.</text>
</comment>
<evidence type="ECO:0000313" key="2">
    <source>
        <dbReference type="Proteomes" id="UP000095463"/>
    </source>
</evidence>
<reference evidence="1 2" key="1">
    <citation type="journal article" date="2015" name="Genome Announc.">
        <title>Genome Assemblies of Three Soil-Associated Devosia species: D. insulae, D. limi, and D. soli.</title>
        <authorList>
            <person name="Hassan Y.I."/>
            <person name="Lepp D."/>
            <person name="Zhou T."/>
        </authorList>
    </citation>
    <scope>NUCLEOTIDE SEQUENCE [LARGE SCALE GENOMIC DNA]</scope>
    <source>
        <strain evidence="1 2">DS-56</strain>
    </source>
</reference>
<accession>A0A1E5XQ21</accession>
<dbReference type="RefSeq" id="WP_069910111.1">
    <property type="nucleotide sequence ID" value="NZ_LAJE02000191.1"/>
</dbReference>
<evidence type="ECO:0000313" key="1">
    <source>
        <dbReference type="EMBL" id="OEO30688.1"/>
    </source>
</evidence>
<organism evidence="1 2">
    <name type="scientific">Devosia insulae DS-56</name>
    <dbReference type="NCBI Taxonomy" id="1116389"/>
    <lineage>
        <taxon>Bacteria</taxon>
        <taxon>Pseudomonadati</taxon>
        <taxon>Pseudomonadota</taxon>
        <taxon>Alphaproteobacteria</taxon>
        <taxon>Hyphomicrobiales</taxon>
        <taxon>Devosiaceae</taxon>
        <taxon>Devosia</taxon>
    </lineage>
</organism>
<dbReference type="Proteomes" id="UP000095463">
    <property type="component" value="Unassembled WGS sequence"/>
</dbReference>